<protein>
    <submittedName>
        <fullName evidence="2">Uncharacterized protein</fullName>
    </submittedName>
</protein>
<keyword evidence="3" id="KW-1185">Reference proteome</keyword>
<sequence length="158" mass="16479">MLFTAFTFFAALVGGSHAAPASSRTVISAPRGSGQIIVSQTQLRVKGCLNAAGLWNIAGDCATFTGDEEGGISGPEGYLLLTADGITTSTSLDTTWLGYYLDGNASAKYISADHTSVNDASRQILLHADHVPSEAETVPVHASVTDSNVAVYLSWITQ</sequence>
<proteinExistence type="predicted"/>
<dbReference type="OrthoDB" id="5204629at2759"/>
<dbReference type="AlphaFoldDB" id="A0A2P5I841"/>
<accession>A0A2P5I841</accession>
<evidence type="ECO:0000313" key="3">
    <source>
        <dbReference type="Proteomes" id="UP000094444"/>
    </source>
</evidence>
<evidence type="ECO:0000256" key="1">
    <source>
        <dbReference type="SAM" id="SignalP"/>
    </source>
</evidence>
<dbReference type="EMBL" id="MAVT02000169">
    <property type="protein sequence ID" value="POS78663.1"/>
    <property type="molecule type" value="Genomic_DNA"/>
</dbReference>
<reference evidence="2" key="1">
    <citation type="submission" date="2017-09" db="EMBL/GenBank/DDBJ databases">
        <title>Polyketide synthases of a Diaporthe helianthi virulent isolate.</title>
        <authorList>
            <person name="Baroncelli R."/>
        </authorList>
    </citation>
    <scope>NUCLEOTIDE SEQUENCE [LARGE SCALE GENOMIC DNA]</scope>
    <source>
        <strain evidence="2">7/96</strain>
    </source>
</reference>
<name>A0A2P5I841_DIAHE</name>
<comment type="caution">
    <text evidence="2">The sequence shown here is derived from an EMBL/GenBank/DDBJ whole genome shotgun (WGS) entry which is preliminary data.</text>
</comment>
<gene>
    <name evidence="2" type="ORF">DHEL01_v202940</name>
</gene>
<feature type="signal peptide" evidence="1">
    <location>
        <begin position="1"/>
        <end position="18"/>
    </location>
</feature>
<keyword evidence="1" id="KW-0732">Signal</keyword>
<organism evidence="2 3">
    <name type="scientific">Diaporthe helianthi</name>
    <dbReference type="NCBI Taxonomy" id="158607"/>
    <lineage>
        <taxon>Eukaryota</taxon>
        <taxon>Fungi</taxon>
        <taxon>Dikarya</taxon>
        <taxon>Ascomycota</taxon>
        <taxon>Pezizomycotina</taxon>
        <taxon>Sordariomycetes</taxon>
        <taxon>Sordariomycetidae</taxon>
        <taxon>Diaporthales</taxon>
        <taxon>Diaporthaceae</taxon>
        <taxon>Diaporthe</taxon>
    </lineage>
</organism>
<dbReference type="Proteomes" id="UP000094444">
    <property type="component" value="Unassembled WGS sequence"/>
</dbReference>
<evidence type="ECO:0000313" key="2">
    <source>
        <dbReference type="EMBL" id="POS78663.1"/>
    </source>
</evidence>
<dbReference type="InParanoid" id="A0A2P5I841"/>
<feature type="chain" id="PRO_5015143181" evidence="1">
    <location>
        <begin position="19"/>
        <end position="158"/>
    </location>
</feature>